<proteinExistence type="predicted"/>
<dbReference type="AlphaFoldDB" id="A0A1H2Y1Y9"/>
<dbReference type="STRING" id="28442.SAMN05443574_11159"/>
<dbReference type="Proteomes" id="UP000182573">
    <property type="component" value="Unassembled WGS sequence"/>
</dbReference>
<organism evidence="1 2">
    <name type="scientific">Haloarcula vallismortis</name>
    <name type="common">Halobacterium vallismortis</name>
    <dbReference type="NCBI Taxonomy" id="28442"/>
    <lineage>
        <taxon>Archaea</taxon>
        <taxon>Methanobacteriati</taxon>
        <taxon>Methanobacteriota</taxon>
        <taxon>Stenosarchaea group</taxon>
        <taxon>Halobacteria</taxon>
        <taxon>Halobacteriales</taxon>
        <taxon>Haloarculaceae</taxon>
        <taxon>Haloarcula</taxon>
    </lineage>
</organism>
<accession>A0A1H2Y1Y9</accession>
<evidence type="ECO:0000313" key="1">
    <source>
        <dbReference type="EMBL" id="SDW99172.1"/>
    </source>
</evidence>
<protein>
    <submittedName>
        <fullName evidence="1">Uncharacterized protein</fullName>
    </submittedName>
</protein>
<evidence type="ECO:0000313" key="2">
    <source>
        <dbReference type="Proteomes" id="UP000182573"/>
    </source>
</evidence>
<reference evidence="1 2" key="1">
    <citation type="submission" date="2016-10" db="EMBL/GenBank/DDBJ databases">
        <authorList>
            <person name="de Groot N.N."/>
        </authorList>
    </citation>
    <scope>NUCLEOTIDE SEQUENCE [LARGE SCALE GENOMIC DNA]</scope>
    <source>
        <strain evidence="1 2">DSM 3756</strain>
    </source>
</reference>
<dbReference type="RefSeq" id="WP_004518074.1">
    <property type="nucleotide sequence ID" value="NZ_FNOF01000011.1"/>
</dbReference>
<gene>
    <name evidence="1" type="ORF">SAMN05443574_11159</name>
</gene>
<dbReference type="EMBL" id="FNOF01000011">
    <property type="protein sequence ID" value="SDW99172.1"/>
    <property type="molecule type" value="Genomic_DNA"/>
</dbReference>
<name>A0A1H2Y1Y9_HALVA</name>
<dbReference type="GeneID" id="99238557"/>
<sequence>MSHMTAELSDGTEIKNIHDVVEGSNGVHLKKEVGSGGLERVAYIPYPNLLYVYHDN</sequence>